<dbReference type="Pfam" id="PF00072">
    <property type="entry name" value="Response_reg"/>
    <property type="match status" value="1"/>
</dbReference>
<evidence type="ECO:0000259" key="3">
    <source>
        <dbReference type="PROSITE" id="PS50110"/>
    </source>
</evidence>
<dbReference type="Proteomes" id="UP000640614">
    <property type="component" value="Unassembled WGS sequence"/>
</dbReference>
<dbReference type="PANTHER" id="PTHR44591:SF3">
    <property type="entry name" value="RESPONSE REGULATORY DOMAIN-CONTAINING PROTEIN"/>
    <property type="match status" value="1"/>
</dbReference>
<feature type="modified residue" description="4-aspartylphosphate" evidence="2">
    <location>
        <position position="58"/>
    </location>
</feature>
<dbReference type="InterPro" id="IPR050595">
    <property type="entry name" value="Bact_response_regulator"/>
</dbReference>
<dbReference type="PANTHER" id="PTHR44591">
    <property type="entry name" value="STRESS RESPONSE REGULATOR PROTEIN 1"/>
    <property type="match status" value="1"/>
</dbReference>
<organism evidence="4 5">
    <name type="scientific">Flavobacterium hungaricum</name>
    <dbReference type="NCBI Taxonomy" id="2082725"/>
    <lineage>
        <taxon>Bacteria</taxon>
        <taxon>Pseudomonadati</taxon>
        <taxon>Bacteroidota</taxon>
        <taxon>Flavobacteriia</taxon>
        <taxon>Flavobacteriales</taxon>
        <taxon>Flavobacteriaceae</taxon>
        <taxon>Flavobacterium</taxon>
    </lineage>
</organism>
<dbReference type="PROSITE" id="PS50110">
    <property type="entry name" value="RESPONSE_REGULATORY"/>
    <property type="match status" value="1"/>
</dbReference>
<evidence type="ECO:0000256" key="1">
    <source>
        <dbReference type="ARBA" id="ARBA00022553"/>
    </source>
</evidence>
<comment type="caution">
    <text evidence="4">The sequence shown here is derived from an EMBL/GenBank/DDBJ whole genome shotgun (WGS) entry which is preliminary data.</text>
</comment>
<gene>
    <name evidence="4" type="ORF">C4F50_05485</name>
</gene>
<sequence length="127" mass="14531">MSYKNILLVDDDIDDAEIFKMAVESIDSKIKIVIEDNALKSLNKLKAASKLPEIIFLDYYMPYLDGSEFLKLIREVKGLKKIPVVLYSGQSGAKIKEVIKKFKDVQFLEKKANFRDIVDSLKEIINS</sequence>
<evidence type="ECO:0000313" key="4">
    <source>
        <dbReference type="EMBL" id="MBE8724396.1"/>
    </source>
</evidence>
<proteinExistence type="predicted"/>
<keyword evidence="1 2" id="KW-0597">Phosphoprotein</keyword>
<dbReference type="InterPro" id="IPR001789">
    <property type="entry name" value="Sig_transdc_resp-reg_receiver"/>
</dbReference>
<dbReference type="SMART" id="SM00448">
    <property type="entry name" value="REC"/>
    <property type="match status" value="1"/>
</dbReference>
<reference evidence="4 5" key="1">
    <citation type="submission" date="2018-07" db="EMBL/GenBank/DDBJ databases">
        <title>Genome assembly of strain KB82.</title>
        <authorList>
            <person name="Kukolya J."/>
            <person name="Horvath B."/>
            <person name="Nagy I."/>
            <person name="Toth A."/>
        </authorList>
    </citation>
    <scope>NUCLEOTIDE SEQUENCE [LARGE SCALE GENOMIC DNA]</scope>
    <source>
        <strain evidence="4 5">Kb82</strain>
    </source>
</reference>
<protein>
    <submittedName>
        <fullName evidence="4">Response regulator</fullName>
    </submittedName>
</protein>
<dbReference type="Gene3D" id="3.40.50.2300">
    <property type="match status" value="1"/>
</dbReference>
<dbReference type="SUPFAM" id="SSF52172">
    <property type="entry name" value="CheY-like"/>
    <property type="match status" value="1"/>
</dbReference>
<evidence type="ECO:0000313" key="5">
    <source>
        <dbReference type="Proteomes" id="UP000640614"/>
    </source>
</evidence>
<accession>A0ABR9TGB4</accession>
<dbReference type="InterPro" id="IPR011006">
    <property type="entry name" value="CheY-like_superfamily"/>
</dbReference>
<evidence type="ECO:0000256" key="2">
    <source>
        <dbReference type="PROSITE-ProRule" id="PRU00169"/>
    </source>
</evidence>
<name>A0ABR9TGB4_9FLAO</name>
<dbReference type="EMBL" id="PRDM01000001">
    <property type="protein sequence ID" value="MBE8724396.1"/>
    <property type="molecule type" value="Genomic_DNA"/>
</dbReference>
<feature type="domain" description="Response regulatory" evidence="3">
    <location>
        <begin position="5"/>
        <end position="125"/>
    </location>
</feature>
<dbReference type="RefSeq" id="WP_193845392.1">
    <property type="nucleotide sequence ID" value="NZ_PRDM01000001.1"/>
</dbReference>
<keyword evidence="5" id="KW-1185">Reference proteome</keyword>